<protein>
    <submittedName>
        <fullName evidence="8">Periplasmic binding protein-like I</fullName>
    </submittedName>
</protein>
<dbReference type="Gene3D" id="3.40.50.2300">
    <property type="match status" value="2"/>
</dbReference>
<evidence type="ECO:0000256" key="1">
    <source>
        <dbReference type="ARBA" id="ARBA00004141"/>
    </source>
</evidence>
<dbReference type="EMBL" id="KV922109">
    <property type="protein sequence ID" value="ORE01667.1"/>
    <property type="molecule type" value="Genomic_DNA"/>
</dbReference>
<evidence type="ECO:0000256" key="3">
    <source>
        <dbReference type="ARBA" id="ARBA00022989"/>
    </source>
</evidence>
<evidence type="ECO:0000259" key="7">
    <source>
        <dbReference type="Pfam" id="PF01094"/>
    </source>
</evidence>
<evidence type="ECO:0000313" key="8">
    <source>
        <dbReference type="EMBL" id="ORE01667.1"/>
    </source>
</evidence>
<dbReference type="GO" id="GO:0004930">
    <property type="term" value="F:G protein-coupled receptor activity"/>
    <property type="evidence" value="ECO:0007669"/>
    <property type="project" value="InterPro"/>
</dbReference>
<dbReference type="InterPro" id="IPR028082">
    <property type="entry name" value="Peripla_BP_I"/>
</dbReference>
<dbReference type="AlphaFoldDB" id="A0A1X0QPK8"/>
<evidence type="ECO:0000256" key="5">
    <source>
        <dbReference type="ARBA" id="ARBA00023170"/>
    </source>
</evidence>
<accession>A0A1X0QPK8</accession>
<keyword evidence="4" id="KW-0472">Membrane</keyword>
<keyword evidence="6" id="KW-0325">Glycoprotein</keyword>
<dbReference type="Pfam" id="PF01094">
    <property type="entry name" value="ANF_receptor"/>
    <property type="match status" value="1"/>
</dbReference>
<keyword evidence="2" id="KW-0812">Transmembrane</keyword>
<evidence type="ECO:0000256" key="4">
    <source>
        <dbReference type="ARBA" id="ARBA00023136"/>
    </source>
</evidence>
<gene>
    <name evidence="8" type="ORF">BCV72DRAFT_216840</name>
</gene>
<dbReference type="Proteomes" id="UP000242414">
    <property type="component" value="Unassembled WGS sequence"/>
</dbReference>
<organism evidence="8">
    <name type="scientific">Rhizopus microsporus var. microsporus</name>
    <dbReference type="NCBI Taxonomy" id="86635"/>
    <lineage>
        <taxon>Eukaryota</taxon>
        <taxon>Fungi</taxon>
        <taxon>Fungi incertae sedis</taxon>
        <taxon>Mucoromycota</taxon>
        <taxon>Mucoromycotina</taxon>
        <taxon>Mucoromycetes</taxon>
        <taxon>Mucorales</taxon>
        <taxon>Mucorineae</taxon>
        <taxon>Rhizopodaceae</taxon>
        <taxon>Rhizopus</taxon>
    </lineage>
</organism>
<dbReference type="SUPFAM" id="SSF53822">
    <property type="entry name" value="Periplasmic binding protein-like I"/>
    <property type="match status" value="1"/>
</dbReference>
<keyword evidence="3" id="KW-1133">Transmembrane helix</keyword>
<name>A0A1X0QPK8_RHIZD</name>
<dbReference type="GO" id="GO:0016020">
    <property type="term" value="C:membrane"/>
    <property type="evidence" value="ECO:0007669"/>
    <property type="project" value="UniProtKB-SubCell"/>
</dbReference>
<dbReference type="PRINTS" id="PR00248">
    <property type="entry name" value="GPCRMGR"/>
</dbReference>
<sequence>MNSTLDISQKKLPLKHSTITYYNQTIDDADDNDTNTYYCHDEFNNYTFSVTRRRGSTFISPGLSNESSLIEIKVGVLLPFHQSNDGWTKMMTMSGISAIRLAVAEINTKQLIPGAYITLVEKDSYPKPVEGQAAITQAVYSAISLIQEGVVGIIGDISSSWTSFSALMTSTLQIPQCSFSAVATSLSDKTQFGYFFRTVPTNLLYSDAAVSFIISQGWPVLGVLYSDDDFGQQLSESLVMKARVSGIHVKSYQSFYEDGIKSDIKKSLDSLVSTGVRIIFVAAEGEAQLAAMTLAAHAGYINNETVWLTTDMDVDDLYKAVLSFNSIIEKRVNHTDIVPTLEGTNQDLAITKKQNSSGPIEYAARMAANLTTINYNKTFSGGVFSFETLNELPGYEPFDDFLGKWSQLDPFM</sequence>
<dbReference type="PANTHER" id="PTHR24060">
    <property type="entry name" value="METABOTROPIC GLUTAMATE RECEPTOR"/>
    <property type="match status" value="1"/>
</dbReference>
<proteinExistence type="predicted"/>
<dbReference type="InterPro" id="IPR001828">
    <property type="entry name" value="ANF_lig-bd_rcpt"/>
</dbReference>
<dbReference type="InterPro" id="IPR050726">
    <property type="entry name" value="mGluR"/>
</dbReference>
<evidence type="ECO:0000256" key="2">
    <source>
        <dbReference type="ARBA" id="ARBA00022692"/>
    </source>
</evidence>
<keyword evidence="5" id="KW-0675">Receptor</keyword>
<reference evidence="8" key="1">
    <citation type="journal article" date="2016" name="Proc. Natl. Acad. Sci. U.S.A.">
        <title>Lipid metabolic changes in an early divergent fungus govern the establishment of a mutualistic symbiosis with endobacteria.</title>
        <authorList>
            <person name="Lastovetsky O.A."/>
            <person name="Gaspar M.L."/>
            <person name="Mondo S.J."/>
            <person name="LaButti K.M."/>
            <person name="Sandor L."/>
            <person name="Grigoriev I.V."/>
            <person name="Henry S.A."/>
            <person name="Pawlowska T.E."/>
        </authorList>
    </citation>
    <scope>NUCLEOTIDE SEQUENCE [LARGE SCALE GENOMIC DNA]</scope>
    <source>
        <strain evidence="8">ATCC 52814</strain>
    </source>
</reference>
<dbReference type="InterPro" id="IPR000337">
    <property type="entry name" value="GPCR_3"/>
</dbReference>
<dbReference type="OrthoDB" id="5984008at2759"/>
<dbReference type="VEuPathDB" id="FungiDB:BCV72DRAFT_216840"/>
<feature type="domain" description="Receptor ligand binding region" evidence="7">
    <location>
        <begin position="98"/>
        <end position="346"/>
    </location>
</feature>
<comment type="subcellular location">
    <subcellularLocation>
        <location evidence="1">Membrane</location>
        <topology evidence="1">Multi-pass membrane protein</topology>
    </subcellularLocation>
</comment>
<evidence type="ECO:0000256" key="6">
    <source>
        <dbReference type="ARBA" id="ARBA00023180"/>
    </source>
</evidence>